<feature type="region of interest" description="Disordered" evidence="1">
    <location>
        <begin position="552"/>
        <end position="581"/>
    </location>
</feature>
<protein>
    <submittedName>
        <fullName evidence="2">Uncharacterized protein</fullName>
    </submittedName>
</protein>
<feature type="compositionally biased region" description="Basic and acidic residues" evidence="1">
    <location>
        <begin position="552"/>
        <end position="567"/>
    </location>
</feature>
<name>A0A4Z1SUS1_GIAMU</name>
<dbReference type="AlphaFoldDB" id="A0A4Z1SUS1"/>
<evidence type="ECO:0000313" key="2">
    <source>
        <dbReference type="EMBL" id="TNJ29440.1"/>
    </source>
</evidence>
<evidence type="ECO:0000313" key="3">
    <source>
        <dbReference type="Proteomes" id="UP000315496"/>
    </source>
</evidence>
<dbReference type="OrthoDB" id="10257189at2759"/>
<dbReference type="VEuPathDB" id="GiardiaDB:GMRT_10268"/>
<proteinExistence type="predicted"/>
<comment type="caution">
    <text evidence="2">The sequence shown here is derived from an EMBL/GenBank/DDBJ whole genome shotgun (WGS) entry which is preliminary data.</text>
</comment>
<organism evidence="2 3">
    <name type="scientific">Giardia muris</name>
    <dbReference type="NCBI Taxonomy" id="5742"/>
    <lineage>
        <taxon>Eukaryota</taxon>
        <taxon>Metamonada</taxon>
        <taxon>Diplomonadida</taxon>
        <taxon>Hexamitidae</taxon>
        <taxon>Giardiinae</taxon>
        <taxon>Giardia</taxon>
    </lineage>
</organism>
<reference evidence="2 3" key="1">
    <citation type="submission" date="2019-05" db="EMBL/GenBank/DDBJ databases">
        <title>The compact genome of Giardia muris reveals important steps in the evolution of intestinal protozoan parasites.</title>
        <authorList>
            <person name="Xu F."/>
            <person name="Jimenez-Gonzalez A."/>
            <person name="Einarsson E."/>
            <person name="Astvaldsson A."/>
            <person name="Peirasmaki D."/>
            <person name="Eckmann L."/>
            <person name="Andersson J.O."/>
            <person name="Svard S.G."/>
            <person name="Jerlstrom-Hultqvist J."/>
        </authorList>
    </citation>
    <scope>NUCLEOTIDE SEQUENCE [LARGE SCALE GENOMIC DNA]</scope>
    <source>
        <strain evidence="2 3">Roberts-Thomson</strain>
    </source>
</reference>
<keyword evidence="3" id="KW-1185">Reference proteome</keyword>
<evidence type="ECO:0000256" key="1">
    <source>
        <dbReference type="SAM" id="MobiDB-lite"/>
    </source>
</evidence>
<feature type="compositionally biased region" description="Polar residues" evidence="1">
    <location>
        <begin position="568"/>
        <end position="581"/>
    </location>
</feature>
<dbReference type="EMBL" id="VDLU01000001">
    <property type="protein sequence ID" value="TNJ29440.1"/>
    <property type="molecule type" value="Genomic_DNA"/>
</dbReference>
<accession>A0A4Z1SUS1</accession>
<sequence>MSRMASFLHVFPPQPRHIQMGSADGRSIDLGVEICEYVTHLSEGSTTTFPVIALSTDQSDKHIFADLIVEPGVYHAMHDDYCEPQTNSPPLEVINKLASMIAARASSGASQLILSFGPVGSGHGTLSFGTIDSGKPVQIERIPLPKHLKKLEVGQTSAYATSVDLSLLTPWEQKRHLTLQQAQHERAVREELEFRKEVRRVPRGLLWATIQAVGPDLAKESVEWPKMACFTIEPGSRIADLLDYPVGEEYGLSDMQVIEEATYTDVLNCPADFQMYFEKVHARAQDFDMALYPDPSMAATAFMRSNIYNPAAKDLSMSYRSAMRQAAGESSCHGEPSQLSESRSIVTVHESEAGPFAAPGPYDYLNKKIRQGIPTIREIRTRGGVITHRDLARAGVRFMSVNPSTLHLLHLSLHGSRRPLCTWDSIKLVQDRGRLASRTQPSSPTLSTIRKRVGLNDYTLALDACGPTVTILYLGPARGNSCIIFVDCCTCTMHTPLEGFTAAPQMQTSLQALSALKTLISSLHKGEKTLLAAKAHFLTRILVGHMPDLIKEGGEPQRIGTEVRRSSQNDISRSDTASSIEASDDRPSILIFHSIQGASIDAKSTAQQLRLAAFLDQQVELGYYLLKKERINTYRRKCLSDILQGERGDHFTTPQRFGSTEMLTTLVEGSQQRGSNVRLALGLIRKDIDSLLYTEPGVHGGGRLENHGHDLFEPRAHSLESGSESDDDAISAHKQVTRNASNKLDLQSSILSITSQDEESSLYTICSANYDPELSKSHEPSSTLRLSREYYLEQLEVCIERAEALLRRLE</sequence>
<dbReference type="Proteomes" id="UP000315496">
    <property type="component" value="Chromosome 1"/>
</dbReference>
<gene>
    <name evidence="2" type="ORF">GMRT_10268</name>
</gene>